<feature type="transmembrane region" description="Helical" evidence="1">
    <location>
        <begin position="96"/>
        <end position="113"/>
    </location>
</feature>
<evidence type="ECO:0000313" key="3">
    <source>
        <dbReference type="EMBL" id="OZI52085.1"/>
    </source>
</evidence>
<dbReference type="Pfam" id="PF20349">
    <property type="entry name" value="DUF6644"/>
    <property type="match status" value="1"/>
</dbReference>
<comment type="caution">
    <text evidence="3">The sequence shown here is derived from an EMBL/GenBank/DDBJ whole genome shotgun (WGS) entry which is preliminary data.</text>
</comment>
<keyword evidence="1" id="KW-0472">Membrane</keyword>
<name>A0A261TRM8_9BORD</name>
<gene>
    <name evidence="3" type="ORF">CAL25_11360</name>
</gene>
<proteinExistence type="predicted"/>
<dbReference type="Proteomes" id="UP000216913">
    <property type="component" value="Unassembled WGS sequence"/>
</dbReference>
<reference evidence="3 4" key="1">
    <citation type="submission" date="2017-05" db="EMBL/GenBank/DDBJ databases">
        <title>Complete and WGS of Bordetella genogroups.</title>
        <authorList>
            <person name="Spilker T."/>
            <person name="LiPuma J."/>
        </authorList>
    </citation>
    <scope>NUCLEOTIDE SEQUENCE [LARGE SCALE GENOMIC DNA]</scope>
    <source>
        <strain evidence="3 4">AU10456</strain>
    </source>
</reference>
<sequence>MALLEWLAAAPPGAWLRAWGSLYIVVNAAHIVAIGLLIGAIVPLDLRILGLLPPGPLAVLAPILARGAAVGLGLAVFTGAWLFMVQPVEYVDNRAFLIKVGLLVLATLNALWVRRGRPWAATLAQGRASPAMRLHAGASLLLWLGCVLAGRWIGFI</sequence>
<feature type="transmembrane region" description="Helical" evidence="1">
    <location>
        <begin position="20"/>
        <end position="42"/>
    </location>
</feature>
<evidence type="ECO:0000313" key="4">
    <source>
        <dbReference type="Proteomes" id="UP000216913"/>
    </source>
</evidence>
<evidence type="ECO:0000256" key="1">
    <source>
        <dbReference type="SAM" id="Phobius"/>
    </source>
</evidence>
<feature type="transmembrane region" description="Helical" evidence="1">
    <location>
        <begin position="63"/>
        <end position="84"/>
    </location>
</feature>
<accession>A0A261TRM8</accession>
<keyword evidence="1" id="KW-1133">Transmembrane helix</keyword>
<organism evidence="3 4">
    <name type="scientific">Bordetella genomosp. 5</name>
    <dbReference type="NCBI Taxonomy" id="1395608"/>
    <lineage>
        <taxon>Bacteria</taxon>
        <taxon>Pseudomonadati</taxon>
        <taxon>Pseudomonadota</taxon>
        <taxon>Betaproteobacteria</taxon>
        <taxon>Burkholderiales</taxon>
        <taxon>Alcaligenaceae</taxon>
        <taxon>Bordetella</taxon>
    </lineage>
</organism>
<protein>
    <submittedName>
        <fullName evidence="3">DUF2214 domain-containing protein</fullName>
    </submittedName>
</protein>
<dbReference type="EMBL" id="NEVP01000006">
    <property type="protein sequence ID" value="OZI52085.1"/>
    <property type="molecule type" value="Genomic_DNA"/>
</dbReference>
<keyword evidence="4" id="KW-1185">Reference proteome</keyword>
<evidence type="ECO:0000259" key="2">
    <source>
        <dbReference type="Pfam" id="PF20349"/>
    </source>
</evidence>
<feature type="domain" description="DUF6644" evidence="2">
    <location>
        <begin position="5"/>
        <end position="155"/>
    </location>
</feature>
<keyword evidence="1" id="KW-0812">Transmembrane</keyword>
<dbReference type="RefSeq" id="WP_094800043.1">
    <property type="nucleotide sequence ID" value="NZ_NEVP01000006.1"/>
</dbReference>
<dbReference type="AlphaFoldDB" id="A0A261TRM8"/>
<feature type="transmembrane region" description="Helical" evidence="1">
    <location>
        <begin position="134"/>
        <end position="153"/>
    </location>
</feature>
<dbReference type="InterPro" id="IPR046586">
    <property type="entry name" value="DUF6644"/>
</dbReference>